<keyword evidence="3" id="KW-1185">Reference proteome</keyword>
<dbReference type="Pfam" id="PF13640">
    <property type="entry name" value="2OG-FeII_Oxy_3"/>
    <property type="match status" value="1"/>
</dbReference>
<proteinExistence type="predicted"/>
<dbReference type="RefSeq" id="WP_052277000.1">
    <property type="nucleotide sequence ID" value="NZ_CP011339.1"/>
</dbReference>
<dbReference type="GO" id="GO:0006449">
    <property type="term" value="P:regulation of translational termination"/>
    <property type="evidence" value="ECO:0007669"/>
    <property type="project" value="TreeGrafter"/>
</dbReference>
<organism evidence="2 3">
    <name type="scientific">Microcystis panniformis FACHB-1757</name>
    <dbReference type="NCBI Taxonomy" id="1638788"/>
    <lineage>
        <taxon>Bacteria</taxon>
        <taxon>Bacillati</taxon>
        <taxon>Cyanobacteriota</taxon>
        <taxon>Cyanophyceae</taxon>
        <taxon>Oscillatoriophycideae</taxon>
        <taxon>Chroococcales</taxon>
        <taxon>Microcystaceae</taxon>
        <taxon>Microcystis</taxon>
    </lineage>
</organism>
<reference evidence="2 3" key="1">
    <citation type="journal article" date="2016" name="Stand. Genomic Sci.">
        <title>Complete genome sequence and genomic characterization of Microcystis panniformis FACHB 1757 by third-generation sequencing.</title>
        <authorList>
            <person name="Zhang J.Y."/>
            <person name="Guan R."/>
            <person name="Zhang H.J."/>
            <person name="Li H."/>
            <person name="Xiao P."/>
            <person name="Yu G.L."/>
            <person name="Du L."/>
            <person name="Cao D.M."/>
            <person name="Zhu B.C."/>
            <person name="Li R.H."/>
            <person name="Lu Z.H."/>
        </authorList>
    </citation>
    <scope>NUCLEOTIDE SEQUENCE [LARGE SCALE GENOMIC DNA]</scope>
    <source>
        <strain evidence="2 3">FACHB-1757</strain>
    </source>
</reference>
<dbReference type="PANTHER" id="PTHR12117:SF0">
    <property type="entry name" value="PROLYL 3-HYDROXYLASE OGFOD1"/>
    <property type="match status" value="1"/>
</dbReference>
<evidence type="ECO:0000313" key="3">
    <source>
        <dbReference type="Proteomes" id="UP000068167"/>
    </source>
</evidence>
<dbReference type="PATRIC" id="fig|1638788.3.peg.3766"/>
<accession>A0A0K1S3T5</accession>
<dbReference type="Gene3D" id="2.60.120.620">
    <property type="entry name" value="q2cbj1_9rhob like domain"/>
    <property type="match status" value="1"/>
</dbReference>
<dbReference type="InterPro" id="IPR044862">
    <property type="entry name" value="Pro_4_hyd_alph_FE2OG_OXY"/>
</dbReference>
<sequence>MFINPLVYEKSSVYRQDFETAQPFKHLVIDNFLVREQAQILLENFPSFNPQKAISELGKVGGKAVNEDLIGLGGVYQQFGRYVQAQEFLELISQLTGIDNLIPDPSFYGGGTHENLHGQELDPHIDFNLDERHWYHRRLNLLIYLNPQWQADWGGNLELHSNPRQPEENRIKSFVPIFNRCLIFETNEYSWHGFSQINLPENQRHLSRKSLSIYLYSKERPIEELSPSHTTFYIPRPLPENIQPHQVLSSEDYQQIKILLKRRDDLIRFYQDRELKESQDLVSLKSHIKRYLSLQYPRLWQIIKSLLRWRK</sequence>
<dbReference type="GO" id="GO:0031543">
    <property type="term" value="F:peptidyl-proline dioxygenase activity"/>
    <property type="evidence" value="ECO:0007669"/>
    <property type="project" value="TreeGrafter"/>
</dbReference>
<name>A0A0K1S3T5_9CHRO</name>
<feature type="domain" description="Prolyl 4-hydroxylase alpha subunit Fe(2+) 2OG dioxygenase" evidence="1">
    <location>
        <begin position="117"/>
        <end position="215"/>
    </location>
</feature>
<protein>
    <recommendedName>
        <fullName evidence="1">Prolyl 4-hydroxylase alpha subunit Fe(2+) 2OG dioxygenase domain-containing protein</fullName>
    </recommendedName>
</protein>
<dbReference type="InterPro" id="IPR051842">
    <property type="entry name" value="uS12_prolyl_hydroxylase"/>
</dbReference>
<gene>
    <name evidence="2" type="ORF">VL20_3731</name>
</gene>
<evidence type="ECO:0000259" key="1">
    <source>
        <dbReference type="Pfam" id="PF13640"/>
    </source>
</evidence>
<dbReference type="Proteomes" id="UP000068167">
    <property type="component" value="Chromosome"/>
</dbReference>
<evidence type="ECO:0000313" key="2">
    <source>
        <dbReference type="EMBL" id="AKV68715.1"/>
    </source>
</evidence>
<dbReference type="EMBL" id="CP011339">
    <property type="protein sequence ID" value="AKV68715.1"/>
    <property type="molecule type" value="Genomic_DNA"/>
</dbReference>
<dbReference type="GO" id="GO:0005737">
    <property type="term" value="C:cytoplasm"/>
    <property type="evidence" value="ECO:0007669"/>
    <property type="project" value="TreeGrafter"/>
</dbReference>
<dbReference type="AlphaFoldDB" id="A0A0K1S3T5"/>
<dbReference type="PANTHER" id="PTHR12117">
    <property type="entry name" value="HISTONE ACETYLTRANSFERASE COMPLEX"/>
    <property type="match status" value="1"/>
</dbReference>
<dbReference type="KEGG" id="mpk:VL20_3731"/>